<dbReference type="EMBL" id="PKPP01000772">
    <property type="protein sequence ID" value="PWA88852.1"/>
    <property type="molecule type" value="Genomic_DNA"/>
</dbReference>
<gene>
    <name evidence="6" type="ORF">CTI12_AA116940</name>
</gene>
<feature type="repeat" description="WD" evidence="3">
    <location>
        <begin position="256"/>
        <end position="297"/>
    </location>
</feature>
<evidence type="ECO:0000256" key="3">
    <source>
        <dbReference type="PROSITE-ProRule" id="PRU00221"/>
    </source>
</evidence>
<dbReference type="InterPro" id="IPR020472">
    <property type="entry name" value="WD40_PAC1"/>
</dbReference>
<dbReference type="SUPFAM" id="SSF50978">
    <property type="entry name" value="WD40 repeat-like"/>
    <property type="match status" value="1"/>
</dbReference>
<dbReference type="PRINTS" id="PR00320">
    <property type="entry name" value="GPROTEINBRPT"/>
</dbReference>
<dbReference type="InterPro" id="IPR015943">
    <property type="entry name" value="WD40/YVTN_repeat-like_dom_sf"/>
</dbReference>
<keyword evidence="2" id="KW-0677">Repeat</keyword>
<dbReference type="PROSITE" id="PS50897">
    <property type="entry name" value="CTLH"/>
    <property type="match status" value="1"/>
</dbReference>
<feature type="repeat" description="WD" evidence="3">
    <location>
        <begin position="310"/>
        <end position="332"/>
    </location>
</feature>
<dbReference type="CDD" id="cd00200">
    <property type="entry name" value="WD40"/>
    <property type="match status" value="1"/>
</dbReference>
<evidence type="ECO:0000256" key="1">
    <source>
        <dbReference type="ARBA" id="ARBA00022574"/>
    </source>
</evidence>
<dbReference type="Pfam" id="PF00400">
    <property type="entry name" value="WD40"/>
    <property type="match status" value="5"/>
</dbReference>
<dbReference type="PANTHER" id="PTHR22838">
    <property type="entry name" value="WD REPEAT PROTEIN 26-RELATED"/>
    <property type="match status" value="1"/>
</dbReference>
<feature type="domain" description="CTLH" evidence="5">
    <location>
        <begin position="54"/>
        <end position="105"/>
    </location>
</feature>
<dbReference type="Proteomes" id="UP000245207">
    <property type="component" value="Unassembled WGS sequence"/>
</dbReference>
<dbReference type="InterPro" id="IPR001680">
    <property type="entry name" value="WD40_rpt"/>
</dbReference>
<keyword evidence="4" id="KW-1133">Transmembrane helix</keyword>
<organism evidence="6 7">
    <name type="scientific">Artemisia annua</name>
    <name type="common">Sweet wormwood</name>
    <dbReference type="NCBI Taxonomy" id="35608"/>
    <lineage>
        <taxon>Eukaryota</taxon>
        <taxon>Viridiplantae</taxon>
        <taxon>Streptophyta</taxon>
        <taxon>Embryophyta</taxon>
        <taxon>Tracheophyta</taxon>
        <taxon>Spermatophyta</taxon>
        <taxon>Magnoliopsida</taxon>
        <taxon>eudicotyledons</taxon>
        <taxon>Gunneridae</taxon>
        <taxon>Pentapetalae</taxon>
        <taxon>asterids</taxon>
        <taxon>campanulids</taxon>
        <taxon>Asterales</taxon>
        <taxon>Asteraceae</taxon>
        <taxon>Asteroideae</taxon>
        <taxon>Anthemideae</taxon>
        <taxon>Artemisiinae</taxon>
        <taxon>Artemisia</taxon>
    </lineage>
</organism>
<dbReference type="PROSITE" id="PS50294">
    <property type="entry name" value="WD_REPEATS_REGION"/>
    <property type="match status" value="3"/>
</dbReference>
<evidence type="ECO:0000256" key="2">
    <source>
        <dbReference type="ARBA" id="ARBA00022737"/>
    </source>
</evidence>
<dbReference type="InterPro" id="IPR019775">
    <property type="entry name" value="WD40_repeat_CS"/>
</dbReference>
<keyword evidence="4" id="KW-0812">Transmembrane</keyword>
<keyword evidence="7" id="KW-1185">Reference proteome</keyword>
<feature type="repeat" description="WD" evidence="3">
    <location>
        <begin position="468"/>
        <end position="503"/>
    </location>
</feature>
<accession>A0A2U1PT09</accession>
<name>A0A2U1PT09_ARTAN</name>
<dbReference type="Pfam" id="PF23627">
    <property type="entry name" value="LisH_WDR26"/>
    <property type="match status" value="1"/>
</dbReference>
<dbReference type="PROSITE" id="PS00678">
    <property type="entry name" value="WD_REPEATS_1"/>
    <property type="match status" value="2"/>
</dbReference>
<comment type="caution">
    <text evidence="6">The sequence shown here is derived from an EMBL/GenBank/DDBJ whole genome shotgun (WGS) entry which is preliminary data.</text>
</comment>
<dbReference type="OrthoDB" id="972532at2759"/>
<dbReference type="PANTHER" id="PTHR22838:SF20">
    <property type="entry name" value="WD REPEAT-CONTAINING PROTEIN 26-RELATED"/>
    <property type="match status" value="1"/>
</dbReference>
<dbReference type="InterPro" id="IPR006595">
    <property type="entry name" value="CTLH_C"/>
</dbReference>
<dbReference type="InterPro" id="IPR036322">
    <property type="entry name" value="WD40_repeat_dom_sf"/>
</dbReference>
<reference evidence="6 7" key="1">
    <citation type="journal article" date="2018" name="Mol. Plant">
        <title>The genome of Artemisia annua provides insight into the evolution of Asteraceae family and artemisinin biosynthesis.</title>
        <authorList>
            <person name="Shen Q."/>
            <person name="Zhang L."/>
            <person name="Liao Z."/>
            <person name="Wang S."/>
            <person name="Yan T."/>
            <person name="Shi P."/>
            <person name="Liu M."/>
            <person name="Fu X."/>
            <person name="Pan Q."/>
            <person name="Wang Y."/>
            <person name="Lv Z."/>
            <person name="Lu X."/>
            <person name="Zhang F."/>
            <person name="Jiang W."/>
            <person name="Ma Y."/>
            <person name="Chen M."/>
            <person name="Hao X."/>
            <person name="Li L."/>
            <person name="Tang Y."/>
            <person name="Lv G."/>
            <person name="Zhou Y."/>
            <person name="Sun X."/>
            <person name="Brodelius P.E."/>
            <person name="Rose J.K.C."/>
            <person name="Tang K."/>
        </authorList>
    </citation>
    <scope>NUCLEOTIDE SEQUENCE [LARGE SCALE GENOMIC DNA]</scope>
    <source>
        <strain evidence="7">cv. Huhao1</strain>
        <tissue evidence="6">Leaf</tissue>
    </source>
</reference>
<dbReference type="SMART" id="SM00320">
    <property type="entry name" value="WD40"/>
    <property type="match status" value="7"/>
</dbReference>
<feature type="repeat" description="WD" evidence="3">
    <location>
        <begin position="211"/>
        <end position="244"/>
    </location>
</feature>
<dbReference type="STRING" id="35608.A0A2U1PT09"/>
<sequence>MEHNDNETIGSKGIKKTEFVRLLIESLSSLGYKDSKLSLEKESGVSLCSNVVSEFIDMILVGNWDQSLNLLRKISNLDECVVKMASFVILEQKFLEFLDGSKVFEALSVLRNEISILSVNESRVRELSSFLLCGEGVRSRAKSKRDVILDLEKLLPPNVMIPQGRLLHLVEQAIDMQRDACSFHNSLTGDTLFSDHNCGKGQIPLQTLQVLQEHQDEVWFVEFSHSGKFLASCSKDKSVIVWEVGLDGRLVFKHRLFGHNASVSCVSWSPNDDQILTCGVEENVRRWDVSSGECVFVYEKSDFGMISCNWSPDGKRVFTGFNDKSIVMWDLDGNELESWKGQKTSRISDLQVTSDEKFIISISGETMVLILEKDSGDERLIEEDHNIVSFSLSGDNKFLLVSLMNQEIHLWSIDGDIRLVAKYKGHKCSRFVVRACFGGVEQAFVASGSEDSLVYIWHRVSGELIETLRGHSAAVNCISWNPVNPHMLASASDDRTIRIWGLNMISVYALLAMFKGFEGWSTWGYKLMYDIQASTMEANGKKVEVKVPKGCLLIHTFWNFHVKKMLIMKLLKGKNTFGGVIAGNMLFHGIFLGSLGVYNGCSDVVKPGCSFSKAEIRVLDRAYSTWSNQSCSGCADFITSSDRVMIFYLDWNLHLVHMYAFVCVVMTVC</sequence>
<evidence type="ECO:0000313" key="6">
    <source>
        <dbReference type="EMBL" id="PWA88852.1"/>
    </source>
</evidence>
<proteinExistence type="predicted"/>
<evidence type="ECO:0000259" key="5">
    <source>
        <dbReference type="PROSITE" id="PS50897"/>
    </source>
</evidence>
<feature type="transmembrane region" description="Helical" evidence="4">
    <location>
        <begin position="651"/>
        <end position="668"/>
    </location>
</feature>
<evidence type="ECO:0000313" key="7">
    <source>
        <dbReference type="Proteomes" id="UP000245207"/>
    </source>
</evidence>
<keyword evidence="1 3" id="KW-0853">WD repeat</keyword>
<feature type="transmembrane region" description="Helical" evidence="4">
    <location>
        <begin position="577"/>
        <end position="598"/>
    </location>
</feature>
<dbReference type="Gene3D" id="2.130.10.10">
    <property type="entry name" value="YVTN repeat-like/Quinoprotein amine dehydrogenase"/>
    <property type="match status" value="2"/>
</dbReference>
<evidence type="ECO:0000256" key="4">
    <source>
        <dbReference type="SAM" id="Phobius"/>
    </source>
</evidence>
<dbReference type="InterPro" id="IPR051350">
    <property type="entry name" value="WD_repeat-ST_regulator"/>
</dbReference>
<dbReference type="AlphaFoldDB" id="A0A2U1PT09"/>
<keyword evidence="4" id="KW-0472">Membrane</keyword>
<protein>
    <submittedName>
        <fullName evidence="6">WD repeat-containing protein 26</fullName>
    </submittedName>
</protein>
<dbReference type="PROSITE" id="PS50082">
    <property type="entry name" value="WD_REPEATS_2"/>
    <property type="match status" value="4"/>
</dbReference>